<keyword evidence="5" id="KW-0349">Heme</keyword>
<feature type="transmembrane region" description="Helical" evidence="13">
    <location>
        <begin position="50"/>
        <end position="71"/>
    </location>
</feature>
<evidence type="ECO:0000256" key="9">
    <source>
        <dbReference type="ARBA" id="ARBA00022989"/>
    </source>
</evidence>
<proteinExistence type="inferred from homology"/>
<keyword evidence="16" id="KW-1185">Reference proteome</keyword>
<evidence type="ECO:0000313" key="15">
    <source>
        <dbReference type="EMBL" id="MBD9362405.1"/>
    </source>
</evidence>
<evidence type="ECO:0000256" key="3">
    <source>
        <dbReference type="ARBA" id="ARBA00022448"/>
    </source>
</evidence>
<keyword evidence="11 13" id="KW-0472">Membrane</keyword>
<keyword evidence="7" id="KW-0479">Metal-binding</keyword>
<dbReference type="RefSeq" id="WP_192395183.1">
    <property type="nucleotide sequence ID" value="NZ_CAJHIU010000003.1"/>
</dbReference>
<keyword evidence="4" id="KW-1003">Cell membrane</keyword>
<dbReference type="PANTHER" id="PTHR30529:SF3">
    <property type="entry name" value="CYTOCHROME B561 HOMOLOG 1"/>
    <property type="match status" value="1"/>
</dbReference>
<keyword evidence="6 13" id="KW-0812">Transmembrane</keyword>
<dbReference type="Pfam" id="PF01292">
    <property type="entry name" value="Ni_hydr_CYTB"/>
    <property type="match status" value="1"/>
</dbReference>
<sequence>MKWLNSTERYGVMSMAMHWIIVLLFIAVYASIELREMFPKGSGPREAMKAWHFMLGLSVFVLIWPRLLFMFQGRFPTIQPEPPHWQKLLGRTMHLTLYALMIVMPLSGWLLLSAEAKQIPFFGLQLPALIDESKSIAESIDEFHETVGTLGYFLIGLHSAAALYHHYFLRDNTLRRMLPKCCDSKTNLQE</sequence>
<evidence type="ECO:0000256" key="8">
    <source>
        <dbReference type="ARBA" id="ARBA00022982"/>
    </source>
</evidence>
<dbReference type="EMBL" id="JACXST010000003">
    <property type="protein sequence ID" value="MBD9362405.1"/>
    <property type="molecule type" value="Genomic_DNA"/>
</dbReference>
<gene>
    <name evidence="15" type="ORF">EBB_18190</name>
</gene>
<evidence type="ECO:0000313" key="16">
    <source>
        <dbReference type="Proteomes" id="UP000641152"/>
    </source>
</evidence>
<dbReference type="InterPro" id="IPR052168">
    <property type="entry name" value="Cytochrome_b561_oxidase"/>
</dbReference>
<evidence type="ECO:0000259" key="14">
    <source>
        <dbReference type="Pfam" id="PF01292"/>
    </source>
</evidence>
<evidence type="ECO:0000256" key="5">
    <source>
        <dbReference type="ARBA" id="ARBA00022617"/>
    </source>
</evidence>
<reference evidence="15 16" key="1">
    <citation type="submission" date="2020-09" db="EMBL/GenBank/DDBJ databases">
        <title>Methylomonas albis sp. nov. and Methylomonas fluvii sp. nov.: Two cold-adapted methanotrophs from the River Elbe and an amended description of Methylovulum psychrotolerans strain Eb1.</title>
        <authorList>
            <person name="Bussmann I.K."/>
            <person name="Klings K.-W."/>
            <person name="Warnstedt J."/>
            <person name="Hoppert M."/>
            <person name="Saborowski A."/>
            <person name="Horn F."/>
            <person name="Liebner S."/>
        </authorList>
    </citation>
    <scope>NUCLEOTIDE SEQUENCE [LARGE SCALE GENOMIC DNA]</scope>
    <source>
        <strain evidence="15 16">EbB</strain>
    </source>
</reference>
<evidence type="ECO:0000256" key="13">
    <source>
        <dbReference type="SAM" id="Phobius"/>
    </source>
</evidence>
<organism evidence="15 16">
    <name type="scientific">Methylomonas fluvii</name>
    <dbReference type="NCBI Taxonomy" id="1854564"/>
    <lineage>
        <taxon>Bacteria</taxon>
        <taxon>Pseudomonadati</taxon>
        <taxon>Pseudomonadota</taxon>
        <taxon>Gammaproteobacteria</taxon>
        <taxon>Methylococcales</taxon>
        <taxon>Methylococcaceae</taxon>
        <taxon>Methylomonas</taxon>
    </lineage>
</organism>
<evidence type="ECO:0000256" key="10">
    <source>
        <dbReference type="ARBA" id="ARBA00023004"/>
    </source>
</evidence>
<dbReference type="InterPro" id="IPR016174">
    <property type="entry name" value="Di-haem_cyt_TM"/>
</dbReference>
<comment type="subcellular location">
    <subcellularLocation>
        <location evidence="2">Cell membrane</location>
        <topology evidence="2">Multi-pass membrane protein</topology>
    </subcellularLocation>
</comment>
<keyword evidence="3" id="KW-0813">Transport</keyword>
<dbReference type="InterPro" id="IPR011577">
    <property type="entry name" value="Cyt_b561_bac/Ni-Hgenase"/>
</dbReference>
<dbReference type="SUPFAM" id="SSF81342">
    <property type="entry name" value="Transmembrane di-heme cytochromes"/>
    <property type="match status" value="1"/>
</dbReference>
<evidence type="ECO:0000256" key="1">
    <source>
        <dbReference type="ARBA" id="ARBA00001970"/>
    </source>
</evidence>
<feature type="transmembrane region" description="Helical" evidence="13">
    <location>
        <begin position="12"/>
        <end position="30"/>
    </location>
</feature>
<feature type="transmembrane region" description="Helical" evidence="13">
    <location>
        <begin position="92"/>
        <end position="112"/>
    </location>
</feature>
<accession>A0ABR9DH58</accession>
<comment type="cofactor">
    <cofactor evidence="1">
        <name>heme b</name>
        <dbReference type="ChEBI" id="CHEBI:60344"/>
    </cofactor>
</comment>
<dbReference type="PANTHER" id="PTHR30529">
    <property type="entry name" value="CYTOCHROME B561"/>
    <property type="match status" value="1"/>
</dbReference>
<evidence type="ECO:0000256" key="4">
    <source>
        <dbReference type="ARBA" id="ARBA00022475"/>
    </source>
</evidence>
<evidence type="ECO:0000256" key="7">
    <source>
        <dbReference type="ARBA" id="ARBA00022723"/>
    </source>
</evidence>
<dbReference type="Proteomes" id="UP000641152">
    <property type="component" value="Unassembled WGS sequence"/>
</dbReference>
<evidence type="ECO:0000256" key="11">
    <source>
        <dbReference type="ARBA" id="ARBA00023136"/>
    </source>
</evidence>
<comment type="similarity">
    <text evidence="12">Belongs to the cytochrome b561 family.</text>
</comment>
<name>A0ABR9DH58_9GAMM</name>
<evidence type="ECO:0000256" key="12">
    <source>
        <dbReference type="ARBA" id="ARBA00037975"/>
    </source>
</evidence>
<keyword evidence="8" id="KW-0249">Electron transport</keyword>
<protein>
    <submittedName>
        <fullName evidence="15">Cytochrome b</fullName>
    </submittedName>
</protein>
<comment type="caution">
    <text evidence="15">The sequence shown here is derived from an EMBL/GenBank/DDBJ whole genome shotgun (WGS) entry which is preliminary data.</text>
</comment>
<keyword evidence="10" id="KW-0408">Iron</keyword>
<feature type="domain" description="Cytochrome b561 bacterial/Ni-hydrogenase" evidence="14">
    <location>
        <begin position="9"/>
        <end position="179"/>
    </location>
</feature>
<keyword evidence="9 13" id="KW-1133">Transmembrane helix</keyword>
<dbReference type="Gene3D" id="1.20.950.20">
    <property type="entry name" value="Transmembrane di-heme cytochromes, Chain C"/>
    <property type="match status" value="1"/>
</dbReference>
<evidence type="ECO:0000256" key="6">
    <source>
        <dbReference type="ARBA" id="ARBA00022692"/>
    </source>
</evidence>
<evidence type="ECO:0000256" key="2">
    <source>
        <dbReference type="ARBA" id="ARBA00004651"/>
    </source>
</evidence>